<organism evidence="2">
    <name type="scientific">Solanum chacoense</name>
    <name type="common">Chaco potato</name>
    <dbReference type="NCBI Taxonomy" id="4108"/>
    <lineage>
        <taxon>Eukaryota</taxon>
        <taxon>Viridiplantae</taxon>
        <taxon>Streptophyta</taxon>
        <taxon>Embryophyta</taxon>
        <taxon>Tracheophyta</taxon>
        <taxon>Spermatophyta</taxon>
        <taxon>Magnoliopsida</taxon>
        <taxon>eudicotyledons</taxon>
        <taxon>Gunneridae</taxon>
        <taxon>Pentapetalae</taxon>
        <taxon>asterids</taxon>
        <taxon>lamiids</taxon>
        <taxon>Solanales</taxon>
        <taxon>Solanaceae</taxon>
        <taxon>Solanoideae</taxon>
        <taxon>Solaneae</taxon>
        <taxon>Solanum</taxon>
    </lineage>
</organism>
<dbReference type="AlphaFoldDB" id="A0A0V0GNS9"/>
<evidence type="ECO:0000313" key="2">
    <source>
        <dbReference type="EMBL" id="JAP09369.1"/>
    </source>
</evidence>
<proteinExistence type="predicted"/>
<accession>A0A0V0GNS9</accession>
<dbReference type="EMBL" id="GEDG01035148">
    <property type="protein sequence ID" value="JAP09369.1"/>
    <property type="molecule type" value="Transcribed_RNA"/>
</dbReference>
<feature type="transmembrane region" description="Helical" evidence="1">
    <location>
        <begin position="15"/>
        <end position="33"/>
    </location>
</feature>
<sequence>MSVCHNSNGPKNLKFFAPSLFHNYCLFLIGSMYHNHMHHKKPYPMLYIPNSSKSHALLLEISYPTFF</sequence>
<protein>
    <submittedName>
        <fullName evidence="2">Putative ovule protein</fullName>
    </submittedName>
</protein>
<name>A0A0V0GNS9_SOLCH</name>
<keyword evidence="1" id="KW-0812">Transmembrane</keyword>
<evidence type="ECO:0000256" key="1">
    <source>
        <dbReference type="SAM" id="Phobius"/>
    </source>
</evidence>
<keyword evidence="1" id="KW-1133">Transmembrane helix</keyword>
<reference evidence="2" key="1">
    <citation type="submission" date="2015-12" db="EMBL/GenBank/DDBJ databases">
        <title>Gene expression during late stages of embryo sac development: a critical building block for successful pollen-pistil interactions.</title>
        <authorList>
            <person name="Liu Y."/>
            <person name="Joly V."/>
            <person name="Sabar M."/>
            <person name="Matton D.P."/>
        </authorList>
    </citation>
    <scope>NUCLEOTIDE SEQUENCE</scope>
</reference>
<keyword evidence="1" id="KW-0472">Membrane</keyword>